<protein>
    <submittedName>
        <fullName evidence="2">Uncharacterized protein</fullName>
    </submittedName>
</protein>
<evidence type="ECO:0000313" key="3">
    <source>
        <dbReference type="Proteomes" id="UP000001239"/>
    </source>
</evidence>
<keyword evidence="3" id="KW-1185">Reference proteome</keyword>
<evidence type="ECO:0000313" key="2">
    <source>
        <dbReference type="EMBL" id="CAG27205.1"/>
    </source>
</evidence>
<reference evidence="2 3" key="1">
    <citation type="journal article" date="2002" name="Genetika">
        <title>Phenogenetic characterization of a group of giant Phi KZ-like bacteriophages of Pseudomonas aeruginosa].</title>
        <authorList>
            <person name="Burkal'tseva M.V."/>
            <person name="Krylov V.N."/>
            <person name="Pleteneva E.A."/>
            <person name="Shaburova O.V."/>
            <person name="Krylov S.V."/>
            <person name="Volckaert G."/>
            <person name="Sykilinda N.N."/>
            <person name="Kurochkina L.P."/>
            <person name="Mesyanzhinov V.V."/>
        </authorList>
    </citation>
    <scope>NUCLEOTIDE SEQUENCE [LARGE SCALE GENOMIC DNA]</scope>
</reference>
<evidence type="ECO:0000256" key="1">
    <source>
        <dbReference type="SAM" id="MobiDB-lite"/>
    </source>
</evidence>
<dbReference type="GeneID" id="5176792"/>
<name>Q2Z0X0_9CAUD</name>
<dbReference type="EMBL" id="AJ697969">
    <property type="protein sequence ID" value="CAG27205.1"/>
    <property type="molecule type" value="Genomic_DNA"/>
</dbReference>
<accession>Q2Z0X0</accession>
<feature type="region of interest" description="Disordered" evidence="1">
    <location>
        <begin position="91"/>
        <end position="153"/>
    </location>
</feature>
<dbReference type="Proteomes" id="UP000001239">
    <property type="component" value="Segment"/>
</dbReference>
<dbReference type="RefSeq" id="YP_418144.1">
    <property type="nucleotide sequence ID" value="NC_007623.1"/>
</dbReference>
<feature type="compositionally biased region" description="Polar residues" evidence="1">
    <location>
        <begin position="91"/>
        <end position="121"/>
    </location>
</feature>
<reference evidence="2 3" key="3">
    <citation type="journal article" date="2004" name="Bioinformatics">
        <title>PHIRE, a deterministic approach to reveal regulatory elements in bacteriophage genomes.</title>
        <authorList>
            <person name="Lavigne R."/>
            <person name="Sun W.D."/>
            <person name="Volckaert G."/>
        </authorList>
    </citation>
    <scope>NUCLEOTIDE SEQUENCE [LARGE SCALE GENOMIC DNA]</scope>
</reference>
<dbReference type="KEGG" id="vg:5176792"/>
<proteinExistence type="predicted"/>
<reference evidence="2 3" key="2">
    <citation type="journal article" date="2003" name="Res. Microbiol.">
        <title>Myoviridae bacteriophages of Pseudomonas aeruginosa: a long and complex evolutionary pathway.</title>
        <authorList>
            <person name="Krylov V.N."/>
            <person name="Pleteneva E.A."/>
            <person name="Bourkalsteva M.V."/>
            <person name="Shaburova O.V."/>
            <person name="Volckaert G."/>
            <person name="Sykilinda N.N."/>
            <person name="Kurochkina L.P."/>
            <person name="Mesyanzhinov V.V."/>
        </authorList>
    </citation>
    <scope>NUCLEOTIDE SEQUENCE [LARGE SCALE GENOMIC DNA]</scope>
</reference>
<reference evidence="2 3" key="4">
    <citation type="journal article" date="2005" name="J. Mol. Biol.">
        <title>Genome comparison of Pseudomonas aeruginosa large phages.</title>
        <authorList>
            <person name="Hertveldt K."/>
            <person name="Lavigne R."/>
            <person name="Pleteneva E."/>
            <person name="Sernova N."/>
            <person name="Kurochkina L."/>
            <person name="Korchevskii R."/>
            <person name="Robben J."/>
            <person name="Mesyanzhinov V."/>
            <person name="Krylov V.N."/>
            <person name="Volckaert G."/>
        </authorList>
    </citation>
    <scope>NUCLEOTIDE SEQUENCE</scope>
</reference>
<organism evidence="2 3">
    <name type="scientific">Pseudomonas phage EL</name>
    <dbReference type="NCBI Taxonomy" id="273133"/>
    <lineage>
        <taxon>Viruses</taxon>
        <taxon>Duplodnaviria</taxon>
        <taxon>Heunggongvirae</taxon>
        <taxon>Uroviricota</taxon>
        <taxon>Caudoviricetes</taxon>
        <taxon>Chimalliviridae</taxon>
        <taxon>Elvirus</taxon>
        <taxon>Elvirus EL</taxon>
    </lineage>
</organism>
<sequence>MTWIRDVVLILILAVVAWQAIVPRNPTISVEAVNGIQRVTNQLQRVADNMENNSNATAALTQTLARQLEQRTEEDNSGYAKLLEKYGVDVNLSSIPDPSGMQQQSQTVRDQLNPPGSSGASKDQHVPEASPGSSGKADPSAPSTQEPTRGDAS</sequence>